<dbReference type="PANTHER" id="PTHR13027:SF7">
    <property type="entry name" value="VACUOLAR FUSION PROTEIN MON1 HOMOLOG"/>
    <property type="match status" value="1"/>
</dbReference>
<comment type="similarity">
    <text evidence="1">Belongs to the MON1/SAND family.</text>
</comment>
<dbReference type="EMBL" id="JAVFWL010000004">
    <property type="protein sequence ID" value="KAK6747333.1"/>
    <property type="molecule type" value="Genomic_DNA"/>
</dbReference>
<keyword evidence="2" id="KW-0175">Coiled coil</keyword>
<feature type="coiled-coil region" evidence="2">
    <location>
        <begin position="19"/>
        <end position="88"/>
    </location>
</feature>
<keyword evidence="8" id="KW-1185">Reference proteome</keyword>
<evidence type="ECO:0000313" key="8">
    <source>
        <dbReference type="Proteomes" id="UP001303046"/>
    </source>
</evidence>
<feature type="domain" description="FUZ/MON1/HPS1 first Longin" evidence="4">
    <location>
        <begin position="692"/>
        <end position="809"/>
    </location>
</feature>
<proteinExistence type="inferred from homology"/>
<feature type="coiled-coil region" evidence="2">
    <location>
        <begin position="190"/>
        <end position="217"/>
    </location>
</feature>
<dbReference type="Pfam" id="PF19038">
    <property type="entry name" value="Fuz_longin_3"/>
    <property type="match status" value="1"/>
</dbReference>
<evidence type="ECO:0000259" key="6">
    <source>
        <dbReference type="Pfam" id="PF19038"/>
    </source>
</evidence>
<reference evidence="7 8" key="1">
    <citation type="submission" date="2023-08" db="EMBL/GenBank/DDBJ databases">
        <title>A Necator americanus chromosomal reference genome.</title>
        <authorList>
            <person name="Ilik V."/>
            <person name="Petrzelkova K.J."/>
            <person name="Pardy F."/>
            <person name="Fuh T."/>
            <person name="Niatou-Singa F.S."/>
            <person name="Gouil Q."/>
            <person name="Baker L."/>
            <person name="Ritchie M.E."/>
            <person name="Jex A.R."/>
            <person name="Gazzola D."/>
            <person name="Li H."/>
            <person name="Toshio Fujiwara R."/>
            <person name="Zhan B."/>
            <person name="Aroian R.V."/>
            <person name="Pafco B."/>
            <person name="Schwarz E.M."/>
        </authorList>
    </citation>
    <scope>NUCLEOTIDE SEQUENCE [LARGE SCALE GENOMIC DNA]</scope>
    <source>
        <strain evidence="7 8">Aroian</strain>
        <tissue evidence="7">Whole animal</tissue>
    </source>
</reference>
<dbReference type="Proteomes" id="UP001303046">
    <property type="component" value="Unassembled WGS sequence"/>
</dbReference>
<dbReference type="PANTHER" id="PTHR13027">
    <property type="entry name" value="SAND PROTEIN-RELATED"/>
    <property type="match status" value="1"/>
</dbReference>
<feature type="coiled-coil region" evidence="2">
    <location>
        <begin position="506"/>
        <end position="561"/>
    </location>
</feature>
<feature type="domain" description="FUZ/MON1/HPS1 third Longin" evidence="6">
    <location>
        <begin position="988"/>
        <end position="1085"/>
    </location>
</feature>
<accession>A0ABR1DAX6</accession>
<dbReference type="PRINTS" id="PR01546">
    <property type="entry name" value="YEAST73DUF"/>
</dbReference>
<evidence type="ECO:0000259" key="5">
    <source>
        <dbReference type="Pfam" id="PF19037"/>
    </source>
</evidence>
<feature type="region of interest" description="Disordered" evidence="3">
    <location>
        <begin position="634"/>
        <end position="653"/>
    </location>
</feature>
<dbReference type="Pfam" id="PF19037">
    <property type="entry name" value="Fuz_longin_2"/>
    <property type="match status" value="1"/>
</dbReference>
<feature type="domain" description="FUZ/MON1/HPS1 second Longin" evidence="5">
    <location>
        <begin position="855"/>
        <end position="954"/>
    </location>
</feature>
<evidence type="ECO:0008006" key="9">
    <source>
        <dbReference type="Google" id="ProtNLM"/>
    </source>
</evidence>
<evidence type="ECO:0000256" key="1">
    <source>
        <dbReference type="ARBA" id="ARBA00008968"/>
    </source>
</evidence>
<dbReference type="InterPro" id="IPR043972">
    <property type="entry name" value="FUZ/MON1/HPS1_longin_1"/>
</dbReference>
<sequence length="1097" mass="124943">MSASGGLSKEEFLILQEQLIALRNRNYELQENLHKKDQEIAQLSSPKSEALQFASKLMNRRDKEKELTQKYEAELDSLRVKLTTQEEEFHLQQETLISELNKVVSQNQSMQKELDQFRSCGSLYASPQAGTPCEPQPFVPVDYIQQNVNLETTPVSADSLIANCESALLSENENRLKGMETSLVEKEAMVSALEGKLLEYKESLTKLEDTVALLSEEKASHNKIIAEKEAKMCSLLEELYSLKKTIAEKEEFNSYLISSMSSIWKGMKGDEVQFADADRNSVEQDISALLHSISLNKEKNLQTQAEKDSLLKEALLLRNEIEAVKSKLIQVEECRKEEKNAAENKISSLSHEIFSEREKHMQELNSRLALSNSMSEDLKNKLAALEETCEKQVEDRVLLLETRYQLELSDREKSFEKEREEWSRKLHSAEASLAAKDEEKAMSLKKQAALVKELQRALREEKKRAESMERQGICCSEERGWHLVADSDAKSGQTLDGADSHSISSASALESDNAELIHRLTSLQRTHADALDRISALESENLRLNNEVEEKRELIEHWIRKRPLMQGSGTMTPSKPEGSLRRFLTTTLTGDDAINDVRDMNRKLQRMLEETLSKNIILQRDLQTLLERTEIEMLDTDDTPGGGGSLDSSLLDQSLNTSNVPVNQIELREDENYEVRTSAESVLDRLSKFPYQVFVLSEYGRPIFVSCGHEDQLCSLFALIGVFVSRVKVWGDRLLQFSSGDVHVHFCQRSSLILCIVSRTFEQLDEQLNVLFDQIVSTLSRSQLDVVYTKKGDNYDLRRLLRGTDKYMDSSVLAWRTDISLLQSAIRIIPMPPSDRDYLSSTMASCLTASKLDGVLFGLMIANRHVAAIVRLRRYALHPRDTHILLNLISGNNSLRMSEAQTWTPICLPNFNDKGFVYAFISFPWEGSGACLILLSIKKDHFDPLNEVKKRIVEKLENNAKFFSSFQSCVNNPVAFNSSQIGSGSDLLWSFVYKNRNSRQVCISGAKVPLISRGERSGTRCLFERITHIIREEPHMRCLFLRRSHDNVLVWVTDKFELQCVFSPLVSAIMATTLVDRLLKSLKYHEQRYFILHIPSF</sequence>
<evidence type="ECO:0000259" key="4">
    <source>
        <dbReference type="Pfam" id="PF19036"/>
    </source>
</evidence>
<name>A0ABR1DAX6_NECAM</name>
<feature type="coiled-coil region" evidence="2">
    <location>
        <begin position="361"/>
        <end position="471"/>
    </location>
</feature>
<organism evidence="7 8">
    <name type="scientific">Necator americanus</name>
    <name type="common">Human hookworm</name>
    <dbReference type="NCBI Taxonomy" id="51031"/>
    <lineage>
        <taxon>Eukaryota</taxon>
        <taxon>Metazoa</taxon>
        <taxon>Ecdysozoa</taxon>
        <taxon>Nematoda</taxon>
        <taxon>Chromadorea</taxon>
        <taxon>Rhabditida</taxon>
        <taxon>Rhabditina</taxon>
        <taxon>Rhabditomorpha</taxon>
        <taxon>Strongyloidea</taxon>
        <taxon>Ancylostomatidae</taxon>
        <taxon>Bunostominae</taxon>
        <taxon>Necator</taxon>
    </lineage>
</organism>
<evidence type="ECO:0000256" key="3">
    <source>
        <dbReference type="SAM" id="MobiDB-lite"/>
    </source>
</evidence>
<evidence type="ECO:0000313" key="7">
    <source>
        <dbReference type="EMBL" id="KAK6747333.1"/>
    </source>
</evidence>
<gene>
    <name evidence="7" type="primary">Necator_chrIV.g13792</name>
    <name evidence="7" type="ORF">RB195_000500</name>
</gene>
<dbReference type="InterPro" id="IPR004353">
    <property type="entry name" value="Mon1"/>
</dbReference>
<dbReference type="InterPro" id="IPR043971">
    <property type="entry name" value="FUZ/MON1/HPS1_longin_2"/>
</dbReference>
<dbReference type="InterPro" id="IPR043970">
    <property type="entry name" value="FUZ/MON1/HPS1_longin_3"/>
</dbReference>
<dbReference type="Pfam" id="PF19036">
    <property type="entry name" value="Fuz_longin_1"/>
    <property type="match status" value="1"/>
</dbReference>
<evidence type="ECO:0000256" key="2">
    <source>
        <dbReference type="SAM" id="Coils"/>
    </source>
</evidence>
<protein>
    <recommendedName>
        <fullName evidence="9">Vacuolar fusion protein MON1 homolog</fullName>
    </recommendedName>
</protein>
<comment type="caution">
    <text evidence="7">The sequence shown here is derived from an EMBL/GenBank/DDBJ whole genome shotgun (WGS) entry which is preliminary data.</text>
</comment>